<dbReference type="eggNOG" id="COG0607">
    <property type="taxonomic scope" value="Bacteria"/>
</dbReference>
<dbReference type="InterPro" id="IPR001763">
    <property type="entry name" value="Rhodanese-like_dom"/>
</dbReference>
<dbReference type="PANTHER" id="PTHR43031:SF18">
    <property type="entry name" value="RHODANESE-RELATED SULFURTRANSFERASES"/>
    <property type="match status" value="1"/>
</dbReference>
<dbReference type="InterPro" id="IPR050229">
    <property type="entry name" value="GlpE_sulfurtransferase"/>
</dbReference>
<keyword evidence="1" id="KW-0812">Transmembrane</keyword>
<protein>
    <submittedName>
        <fullName evidence="3">NADH dehydrogenase</fullName>
    </submittedName>
    <submittedName>
        <fullName evidence="4">Rhodanese-like domain-containing protein</fullName>
    </submittedName>
</protein>
<keyword evidence="1" id="KW-0472">Membrane</keyword>
<dbReference type="KEGG" id="siz:SI82_02925"/>
<dbReference type="Proteomes" id="UP000269148">
    <property type="component" value="Unassembled WGS sequence"/>
</dbReference>
<evidence type="ECO:0000313" key="3">
    <source>
        <dbReference type="EMBL" id="AHY15389.1"/>
    </source>
</evidence>
<feature type="transmembrane region" description="Helical" evidence="1">
    <location>
        <begin position="6"/>
        <end position="26"/>
    </location>
</feature>
<dbReference type="InterPro" id="IPR036873">
    <property type="entry name" value="Rhodanese-like_dom_sf"/>
</dbReference>
<dbReference type="Proteomes" id="UP000025245">
    <property type="component" value="Chromosome"/>
</dbReference>
<dbReference type="Pfam" id="PF00581">
    <property type="entry name" value="Rhodanese"/>
    <property type="match status" value="1"/>
</dbReference>
<reference evidence="4 6" key="2">
    <citation type="submission" date="2018-06" db="EMBL/GenBank/DDBJ databases">
        <title>Mutators as drivers of adaptation in pathogenic bacteria and a risk factor for host jumps and vaccine escape.</title>
        <authorList>
            <person name="Barnes A.C."/>
            <person name="Silayeva O."/>
        </authorList>
    </citation>
    <scope>NUCLEOTIDE SEQUENCE [LARGE SCALE GENOMIC DNA]</scope>
    <source>
        <strain evidence="4 6">QMA0445</strain>
    </source>
</reference>
<dbReference type="EMBL" id="QLQD01000031">
    <property type="protein sequence ID" value="RLU57977.1"/>
    <property type="molecule type" value="Genomic_DNA"/>
</dbReference>
<dbReference type="SUPFAM" id="SSF52821">
    <property type="entry name" value="Rhodanese/Cell cycle control phosphatase"/>
    <property type="match status" value="1"/>
</dbReference>
<dbReference type="SMART" id="SM00450">
    <property type="entry name" value="RHOD"/>
    <property type="match status" value="1"/>
</dbReference>
<evidence type="ECO:0000313" key="5">
    <source>
        <dbReference type="Proteomes" id="UP000025245"/>
    </source>
</evidence>
<dbReference type="RefSeq" id="WP_003101020.1">
    <property type="nucleotide sequence ID" value="NZ_CP010783.1"/>
</dbReference>
<dbReference type="Gene3D" id="3.40.250.10">
    <property type="entry name" value="Rhodanese-like domain"/>
    <property type="match status" value="1"/>
</dbReference>
<dbReference type="STRING" id="1346.BMF34_02820"/>
<dbReference type="AlphaFoldDB" id="A0A1J0MXV9"/>
<dbReference type="GeneID" id="35766168"/>
<evidence type="ECO:0000313" key="6">
    <source>
        <dbReference type="Proteomes" id="UP000269148"/>
    </source>
</evidence>
<keyword evidence="5" id="KW-1185">Reference proteome</keyword>
<dbReference type="KEGG" id="siq:DQ08_02700"/>
<evidence type="ECO:0000313" key="4">
    <source>
        <dbReference type="EMBL" id="RLU57977.1"/>
    </source>
</evidence>
<dbReference type="CDD" id="cd00158">
    <property type="entry name" value="RHOD"/>
    <property type="match status" value="1"/>
</dbReference>
<evidence type="ECO:0000259" key="2">
    <source>
        <dbReference type="PROSITE" id="PS50206"/>
    </source>
</evidence>
<gene>
    <name evidence="4" type="ORF">DIY07_02995</name>
    <name evidence="3" type="ORF">DQ08_02700</name>
</gene>
<organism evidence="4 6">
    <name type="scientific">Streptococcus iniae</name>
    <name type="common">Streptococcus shiloi</name>
    <dbReference type="NCBI Taxonomy" id="1346"/>
    <lineage>
        <taxon>Bacteria</taxon>
        <taxon>Bacillati</taxon>
        <taxon>Bacillota</taxon>
        <taxon>Bacilli</taxon>
        <taxon>Lactobacillales</taxon>
        <taxon>Streptococcaceae</taxon>
        <taxon>Streptococcus</taxon>
    </lineage>
</organism>
<dbReference type="PANTHER" id="PTHR43031">
    <property type="entry name" value="FAD-DEPENDENT OXIDOREDUCTASE"/>
    <property type="match status" value="1"/>
</dbReference>
<dbReference type="OrthoDB" id="9808735at2"/>
<feature type="domain" description="Rhodanese" evidence="2">
    <location>
        <begin position="46"/>
        <end position="127"/>
    </location>
</feature>
<name>A0A1J0MXV9_STRIN</name>
<accession>A0A1J0MXV9</accession>
<evidence type="ECO:0000256" key="1">
    <source>
        <dbReference type="SAM" id="Phobius"/>
    </source>
</evidence>
<dbReference type="EMBL" id="CP007586">
    <property type="protein sequence ID" value="AHY15389.1"/>
    <property type="molecule type" value="Genomic_DNA"/>
</dbReference>
<dbReference type="SMR" id="A0A1J0MXV9"/>
<dbReference type="KEGG" id="sio:DW64_02690"/>
<sequence>MTPITILLWVLLLATLAYFVWNYFAFKKMAKHIDNARFKEMMHYSQIIDLRDPVSFRKKHIIGARNFPIQQFDASLKALRKDKPVLIYEAVRSNNAPRAIKKLKKAGFTDLYFLKDGIDYWDGKLKEN</sequence>
<reference evidence="3 5" key="1">
    <citation type="journal article" date="2014" name="Genome Announc.">
        <title>Complete Genome Sequence of a Virulent Strain, Streptococcus iniae ISET0901, Isolated from Diseased Tilapia.</title>
        <authorList>
            <person name="Pridgeon J.W."/>
            <person name="Zhang D."/>
            <person name="Zhang L."/>
        </authorList>
    </citation>
    <scope>NUCLEOTIDE SEQUENCE [LARGE SCALE GENOMIC DNA]</scope>
    <source>
        <strain evidence="3 5">ISET0901</strain>
    </source>
</reference>
<dbReference type="PROSITE" id="PS50206">
    <property type="entry name" value="RHODANESE_3"/>
    <property type="match status" value="1"/>
</dbReference>
<keyword evidence="1" id="KW-1133">Transmembrane helix</keyword>
<proteinExistence type="predicted"/>